<dbReference type="AlphaFoldDB" id="A0A1X7DN25"/>
<dbReference type="EMBL" id="FXAH01000003">
    <property type="protein sequence ID" value="SMF18469.1"/>
    <property type="molecule type" value="Genomic_DNA"/>
</dbReference>
<dbReference type="Proteomes" id="UP000192911">
    <property type="component" value="Unassembled WGS sequence"/>
</dbReference>
<evidence type="ECO:0000313" key="2">
    <source>
        <dbReference type="Proteomes" id="UP000192911"/>
    </source>
</evidence>
<organism evidence="1 2">
    <name type="scientific">Trinickia caryophylli</name>
    <name type="common">Paraburkholderia caryophylli</name>
    <dbReference type="NCBI Taxonomy" id="28094"/>
    <lineage>
        <taxon>Bacteria</taxon>
        <taxon>Pseudomonadati</taxon>
        <taxon>Pseudomonadota</taxon>
        <taxon>Betaproteobacteria</taxon>
        <taxon>Burkholderiales</taxon>
        <taxon>Burkholderiaceae</taxon>
        <taxon>Trinickia</taxon>
    </lineage>
</organism>
<dbReference type="RefSeq" id="WP_085226308.1">
    <property type="nucleotide sequence ID" value="NZ_BSQD01000003.1"/>
</dbReference>
<name>A0A1X7DN25_TRICW</name>
<keyword evidence="2" id="KW-1185">Reference proteome</keyword>
<dbReference type="GeneID" id="95548353"/>
<evidence type="ECO:0000313" key="1">
    <source>
        <dbReference type="EMBL" id="SMF18469.1"/>
    </source>
</evidence>
<gene>
    <name evidence="1" type="ORF">SAMN06295900_103437</name>
</gene>
<proteinExistence type="predicted"/>
<dbReference type="OrthoDB" id="9034987at2"/>
<protein>
    <recommendedName>
        <fullName evidence="3">Preprotein translocase subunit SecA</fullName>
    </recommendedName>
</protein>
<sequence>MLSPHEFATLLLVDSDLDPTDLNREDLAALVERQLVALERPASGHAQPKLTADGQLLLKAVATTRH</sequence>
<accession>A0A1X7DN25</accession>
<evidence type="ECO:0008006" key="3">
    <source>
        <dbReference type="Google" id="ProtNLM"/>
    </source>
</evidence>
<reference evidence="2" key="1">
    <citation type="submission" date="2017-04" db="EMBL/GenBank/DDBJ databases">
        <authorList>
            <person name="Varghese N."/>
            <person name="Submissions S."/>
        </authorList>
    </citation>
    <scope>NUCLEOTIDE SEQUENCE [LARGE SCALE GENOMIC DNA]</scope>
    <source>
        <strain evidence="2">Ballard 720</strain>
    </source>
</reference>